<dbReference type="PATRIC" id="fig|48936.3.peg.1165"/>
<evidence type="ECO:0000313" key="2">
    <source>
        <dbReference type="Proteomes" id="UP000031338"/>
    </source>
</evidence>
<dbReference type="STRING" id="48936.NJ75_01158"/>
<dbReference type="RefSeq" id="WP_039332263.1">
    <property type="nucleotide sequence ID" value="NZ_JRVC01000004.1"/>
</dbReference>
<dbReference type="Proteomes" id="UP000031338">
    <property type="component" value="Unassembled WGS sequence"/>
</dbReference>
<comment type="caution">
    <text evidence="1">The sequence shown here is derived from an EMBL/GenBank/DDBJ whole genome shotgun (WGS) entry which is preliminary data.</text>
</comment>
<evidence type="ECO:0000313" key="1">
    <source>
        <dbReference type="EMBL" id="KHS48486.1"/>
    </source>
</evidence>
<gene>
    <name evidence="1" type="ORF">NJ75_01158</name>
</gene>
<sequence length="128" mass="13698">MLIPHGAVIAVVDGKAWELYRNAGTEATPELAAMETPALVEHNHSSGGSHASPHQQDETAHCAAVADWLNRQVQGHKIAQLVLIAPPRALGELRHQIGKGTQNAIIKELAKDMVGRQPTEIIAALRGK</sequence>
<dbReference type="Pfam" id="PF10116">
    <property type="entry name" value="Host_attach"/>
    <property type="match status" value="1"/>
</dbReference>
<reference evidence="1 2" key="1">
    <citation type="submission" date="2014-10" db="EMBL/GenBank/DDBJ databases">
        <title>Draft genome sequence of Novosphingobium subterraneum DSM 12447.</title>
        <authorList>
            <person name="Gan H.M."/>
            <person name="Gan H.Y."/>
            <person name="Savka M.A."/>
        </authorList>
    </citation>
    <scope>NUCLEOTIDE SEQUENCE [LARGE SCALE GENOMIC DNA]</scope>
    <source>
        <strain evidence="1 2">DSM 12447</strain>
    </source>
</reference>
<protein>
    <submittedName>
        <fullName evidence="1">AtsE</fullName>
    </submittedName>
</protein>
<name>A0A0B8ZZG8_9SPHN</name>
<dbReference type="AlphaFoldDB" id="A0A0B8ZZG8"/>
<dbReference type="EMBL" id="JRVC01000004">
    <property type="protein sequence ID" value="KHS48486.1"/>
    <property type="molecule type" value="Genomic_DNA"/>
</dbReference>
<accession>A0A0B8ZZG8</accession>
<dbReference type="InterPro" id="IPR019291">
    <property type="entry name" value="Host_attachment_protein"/>
</dbReference>
<keyword evidence="2" id="KW-1185">Reference proteome</keyword>
<organism evidence="1 2">
    <name type="scientific">Novosphingobium subterraneum</name>
    <dbReference type="NCBI Taxonomy" id="48936"/>
    <lineage>
        <taxon>Bacteria</taxon>
        <taxon>Pseudomonadati</taxon>
        <taxon>Pseudomonadota</taxon>
        <taxon>Alphaproteobacteria</taxon>
        <taxon>Sphingomonadales</taxon>
        <taxon>Sphingomonadaceae</taxon>
        <taxon>Novosphingobium</taxon>
    </lineage>
</organism>
<proteinExistence type="predicted"/>